<keyword evidence="3" id="KW-1185">Reference proteome</keyword>
<evidence type="ECO:0000256" key="1">
    <source>
        <dbReference type="SAM" id="MobiDB-lite"/>
    </source>
</evidence>
<dbReference type="PANTHER" id="PTHR15132">
    <property type="entry name" value="SNRNA-ACTIVATING PROTEIN COMPLEX SUBUNIT 2"/>
    <property type="match status" value="1"/>
</dbReference>
<name>A0ABU7DZ32_9TELE</name>
<gene>
    <name evidence="2" type="ORF">CHARACLAT_030790</name>
</gene>
<evidence type="ECO:0000313" key="2">
    <source>
        <dbReference type="EMBL" id="MED6279073.1"/>
    </source>
</evidence>
<dbReference type="InterPro" id="IPR021281">
    <property type="entry name" value="SNAPC2"/>
</dbReference>
<comment type="caution">
    <text evidence="2">The sequence shown here is derived from an EMBL/GenBank/DDBJ whole genome shotgun (WGS) entry which is preliminary data.</text>
</comment>
<organism evidence="2 3">
    <name type="scientific">Characodon lateralis</name>
    <dbReference type="NCBI Taxonomy" id="208331"/>
    <lineage>
        <taxon>Eukaryota</taxon>
        <taxon>Metazoa</taxon>
        <taxon>Chordata</taxon>
        <taxon>Craniata</taxon>
        <taxon>Vertebrata</taxon>
        <taxon>Euteleostomi</taxon>
        <taxon>Actinopterygii</taxon>
        <taxon>Neopterygii</taxon>
        <taxon>Teleostei</taxon>
        <taxon>Neoteleostei</taxon>
        <taxon>Acanthomorphata</taxon>
        <taxon>Ovalentaria</taxon>
        <taxon>Atherinomorphae</taxon>
        <taxon>Cyprinodontiformes</taxon>
        <taxon>Goodeidae</taxon>
        <taxon>Characodon</taxon>
    </lineage>
</organism>
<accession>A0ABU7DZ32</accession>
<feature type="compositionally biased region" description="Polar residues" evidence="1">
    <location>
        <begin position="60"/>
        <end position="87"/>
    </location>
</feature>
<sequence length="115" mass="12606">MSLPEELPYLDCKNLHTHLIQMHQCLSAPVDSRPAKQLLSKLKNLRHAQREPPTAHDPNLTCSQKAETAGTDDSSLDTGSGHTSLGQSEDPDVLDFGPPLNPFLVPLNLLMRSQS</sequence>
<proteinExistence type="predicted"/>
<feature type="region of interest" description="Disordered" evidence="1">
    <location>
        <begin position="37"/>
        <end position="98"/>
    </location>
</feature>
<dbReference type="Proteomes" id="UP001352852">
    <property type="component" value="Unassembled WGS sequence"/>
</dbReference>
<dbReference type="Pfam" id="PF11035">
    <property type="entry name" value="SNAPC2"/>
    <property type="match status" value="1"/>
</dbReference>
<dbReference type="PANTHER" id="PTHR15132:SF1">
    <property type="entry name" value="SNRNA-ACTIVATING PROTEIN COMPLEX SUBUNIT 2"/>
    <property type="match status" value="1"/>
</dbReference>
<protein>
    <submittedName>
        <fullName evidence="2">Uncharacterized protein</fullName>
    </submittedName>
</protein>
<evidence type="ECO:0000313" key="3">
    <source>
        <dbReference type="Proteomes" id="UP001352852"/>
    </source>
</evidence>
<dbReference type="EMBL" id="JAHUTJ010037519">
    <property type="protein sequence ID" value="MED6279073.1"/>
    <property type="molecule type" value="Genomic_DNA"/>
</dbReference>
<reference evidence="2 3" key="1">
    <citation type="submission" date="2021-06" db="EMBL/GenBank/DDBJ databases">
        <authorList>
            <person name="Palmer J.M."/>
        </authorList>
    </citation>
    <scope>NUCLEOTIDE SEQUENCE [LARGE SCALE GENOMIC DNA]</scope>
    <source>
        <strain evidence="2 3">CL_MEX2019</strain>
        <tissue evidence="2">Muscle</tissue>
    </source>
</reference>